<dbReference type="SUPFAM" id="SSF103190">
    <property type="entry name" value="Sensory domain-like"/>
    <property type="match status" value="1"/>
</dbReference>
<protein>
    <recommendedName>
        <fullName evidence="2">Cache domain-containing protein</fullName>
    </recommendedName>
</protein>
<accession>X0TTR8</accession>
<dbReference type="InterPro" id="IPR029151">
    <property type="entry name" value="Sensor-like_sf"/>
</dbReference>
<comment type="caution">
    <text evidence="1">The sequence shown here is derived from an EMBL/GenBank/DDBJ whole genome shotgun (WGS) entry which is preliminary data.</text>
</comment>
<name>X0TTR8_9ZZZZ</name>
<gene>
    <name evidence="1" type="ORF">S01H1_29616</name>
</gene>
<evidence type="ECO:0008006" key="2">
    <source>
        <dbReference type="Google" id="ProtNLM"/>
    </source>
</evidence>
<feature type="non-terminal residue" evidence="1">
    <location>
        <position position="1"/>
    </location>
</feature>
<dbReference type="AlphaFoldDB" id="X0TTR8"/>
<sequence length="277" mass="30943">ARDAERFLSEPPKGAAKVYFAEDYDNPAKAPKDIVFSHKHIRGAAEERTEPMVVSFGHQVFLVRPGADWRYVATDIGRLRRLLPLHSKFESQLGDMLYWQYVSLESGVHAAYPGHGGYPSTYNPQTRPWYILARERGELAWSTPYIDASTRQVVMTASMPVRHSDGSFAGVAAIDVLLSEVLQVHELSSQWSTAMRSFLVWSGVKEETGEYGLWVVAQKDYVENAAAWSGAMGVERLASSDVEIMELMEGEIKARQAGYIDMPYFGVDSVWAYGHAG</sequence>
<organism evidence="1">
    <name type="scientific">marine sediment metagenome</name>
    <dbReference type="NCBI Taxonomy" id="412755"/>
    <lineage>
        <taxon>unclassified sequences</taxon>
        <taxon>metagenomes</taxon>
        <taxon>ecological metagenomes</taxon>
    </lineage>
</organism>
<dbReference type="CDD" id="cd18773">
    <property type="entry name" value="PDC1_HK_sensor"/>
    <property type="match status" value="1"/>
</dbReference>
<dbReference type="Pfam" id="PF22673">
    <property type="entry name" value="MCP-like_PDC_1"/>
    <property type="match status" value="1"/>
</dbReference>
<feature type="non-terminal residue" evidence="1">
    <location>
        <position position="277"/>
    </location>
</feature>
<proteinExistence type="predicted"/>
<reference evidence="1" key="1">
    <citation type="journal article" date="2014" name="Front. Microbiol.">
        <title>High frequency of phylogenetically diverse reductive dehalogenase-homologous genes in deep subseafloor sedimentary metagenomes.</title>
        <authorList>
            <person name="Kawai M."/>
            <person name="Futagami T."/>
            <person name="Toyoda A."/>
            <person name="Takaki Y."/>
            <person name="Nishi S."/>
            <person name="Hori S."/>
            <person name="Arai W."/>
            <person name="Tsubouchi T."/>
            <person name="Morono Y."/>
            <person name="Uchiyama I."/>
            <person name="Ito T."/>
            <person name="Fujiyama A."/>
            <person name="Inagaki F."/>
            <person name="Takami H."/>
        </authorList>
    </citation>
    <scope>NUCLEOTIDE SEQUENCE</scope>
    <source>
        <strain evidence="1">Expedition CK06-06</strain>
    </source>
</reference>
<dbReference type="EMBL" id="BARS01018176">
    <property type="protein sequence ID" value="GAF91567.1"/>
    <property type="molecule type" value="Genomic_DNA"/>
</dbReference>
<dbReference type="Gene3D" id="3.30.450.20">
    <property type="entry name" value="PAS domain"/>
    <property type="match status" value="1"/>
</dbReference>
<evidence type="ECO:0000313" key="1">
    <source>
        <dbReference type="EMBL" id="GAF91567.1"/>
    </source>
</evidence>